<gene>
    <name evidence="3" type="ORF">MOQ_006600</name>
</gene>
<dbReference type="EMBL" id="AHKC01012877">
    <property type="protein sequence ID" value="EKF29604.1"/>
    <property type="molecule type" value="Genomic_DNA"/>
</dbReference>
<dbReference type="Proteomes" id="UP000007350">
    <property type="component" value="Unassembled WGS sequence"/>
</dbReference>
<proteinExistence type="predicted"/>
<evidence type="ECO:0000259" key="2">
    <source>
        <dbReference type="Pfam" id="PF13859"/>
    </source>
</evidence>
<evidence type="ECO:0000256" key="1">
    <source>
        <dbReference type="SAM" id="SignalP"/>
    </source>
</evidence>
<feature type="domain" description="Sialidase" evidence="2">
    <location>
        <begin position="58"/>
        <end position="262"/>
    </location>
</feature>
<organism evidence="3 4">
    <name type="scientific">Trypanosoma cruzi marinkellei</name>
    <dbReference type="NCBI Taxonomy" id="85056"/>
    <lineage>
        <taxon>Eukaryota</taxon>
        <taxon>Discoba</taxon>
        <taxon>Euglenozoa</taxon>
        <taxon>Kinetoplastea</taxon>
        <taxon>Metakinetoplastina</taxon>
        <taxon>Trypanosomatida</taxon>
        <taxon>Trypanosomatidae</taxon>
        <taxon>Trypanosoma</taxon>
        <taxon>Schizotrypanum</taxon>
    </lineage>
</organism>
<name>K2MVB9_TRYCR</name>
<keyword evidence="1" id="KW-0732">Signal</keyword>
<accession>K2MVB9</accession>
<dbReference type="InterPro" id="IPR036278">
    <property type="entry name" value="Sialidase_sf"/>
</dbReference>
<evidence type="ECO:0000313" key="4">
    <source>
        <dbReference type="Proteomes" id="UP000007350"/>
    </source>
</evidence>
<keyword evidence="4" id="KW-1185">Reference proteome</keyword>
<dbReference type="Gene3D" id="2.120.10.10">
    <property type="match status" value="1"/>
</dbReference>
<comment type="caution">
    <text evidence="3">The sequence shown here is derived from an EMBL/GenBank/DDBJ whole genome shotgun (WGS) entry which is preliminary data.</text>
</comment>
<dbReference type="AlphaFoldDB" id="K2MVB9"/>
<reference evidence="3 4" key="1">
    <citation type="journal article" date="2012" name="BMC Genomics">
        <title>Comparative genomic analysis of human infective Trypanosoma cruzi lineages with the bat-restricted subspecies T. cruzi marinkellei.</title>
        <authorList>
            <person name="Franzen O."/>
            <person name="Talavera-Lopez C."/>
            <person name="Ochaya S."/>
            <person name="Butler C.E."/>
            <person name="Messenger L.A."/>
            <person name="Lewis M.D."/>
            <person name="Llewellyn M.S."/>
            <person name="Marinkelle C.J."/>
            <person name="Tyler K.M."/>
            <person name="Miles M.A."/>
            <person name="Andersson B."/>
        </authorList>
    </citation>
    <scope>NUCLEOTIDE SEQUENCE [LARGE SCALE GENOMIC DNA]</scope>
    <source>
        <strain evidence="3 4">B7</strain>
    </source>
</reference>
<feature type="chain" id="PRO_5003861605" evidence="1">
    <location>
        <begin position="26"/>
        <end position="263"/>
    </location>
</feature>
<sequence>MFRRVFYSAVLLLLVAIMCCGIGAASTGEVLSGAASSSGKYYVWRDVKGGENVISLRVPSLVEMNGDVFAVAQALCTKNGGKDGLTGIASELLSLTGEQDTKEELGTNQLKTQVLEECPSGAENCASQNAARAGFQGVREVLVARPTTVVNGTDIYMLAGIYSRGVTAGTGESGKYELGILLAGGNVSAGEGGSGKRIYWNGIDALQSSLFETQNHSLEVLFGSGGSGVKLKDGTLVFPVEGRKKGTRRAKGTVSLIIYSSEV</sequence>
<feature type="non-terminal residue" evidence="3">
    <location>
        <position position="263"/>
    </location>
</feature>
<dbReference type="InterPro" id="IPR011040">
    <property type="entry name" value="Sialidase"/>
</dbReference>
<dbReference type="Pfam" id="PF13859">
    <property type="entry name" value="BNR_3"/>
    <property type="match status" value="1"/>
</dbReference>
<feature type="signal peptide" evidence="1">
    <location>
        <begin position="1"/>
        <end position="25"/>
    </location>
</feature>
<protein>
    <submittedName>
        <fullName evidence="3">Trans-sialidase, putative</fullName>
    </submittedName>
</protein>
<dbReference type="CDD" id="cd15482">
    <property type="entry name" value="Sialidase_non-viral"/>
    <property type="match status" value="1"/>
</dbReference>
<dbReference type="SUPFAM" id="SSF50939">
    <property type="entry name" value="Sialidases"/>
    <property type="match status" value="1"/>
</dbReference>
<evidence type="ECO:0000313" key="3">
    <source>
        <dbReference type="EMBL" id="EKF29604.1"/>
    </source>
</evidence>